<evidence type="ECO:0000256" key="2">
    <source>
        <dbReference type="ARBA" id="ARBA00022737"/>
    </source>
</evidence>
<sequence>RAISPCESHQLRSIEFSPGSDMLLIASGSCQAKVISRDGKNMYECVRGDMYLIDMQKTKGH</sequence>
<dbReference type="GO" id="GO:0035861">
    <property type="term" value="C:site of double-strand break"/>
    <property type="evidence" value="ECO:0007669"/>
    <property type="project" value="TreeGrafter"/>
</dbReference>
<dbReference type="GO" id="GO:0005634">
    <property type="term" value="C:nucleus"/>
    <property type="evidence" value="ECO:0007669"/>
    <property type="project" value="TreeGrafter"/>
</dbReference>
<keyword evidence="2" id="KW-0677">Repeat</keyword>
<dbReference type="EMBL" id="CAJOBJ010193622">
    <property type="protein sequence ID" value="CAF4961948.1"/>
    <property type="molecule type" value="Genomic_DNA"/>
</dbReference>
<dbReference type="InterPro" id="IPR051858">
    <property type="entry name" value="WD_repeat_GAD-1"/>
</dbReference>
<evidence type="ECO:0000256" key="1">
    <source>
        <dbReference type="ARBA" id="ARBA00022574"/>
    </source>
</evidence>
<evidence type="ECO:0000313" key="4">
    <source>
        <dbReference type="Proteomes" id="UP000681720"/>
    </source>
</evidence>
<dbReference type="Proteomes" id="UP000681720">
    <property type="component" value="Unassembled WGS sequence"/>
</dbReference>
<proteinExistence type="predicted"/>
<gene>
    <name evidence="3" type="ORF">GIL414_LOCUS54903</name>
</gene>
<organism evidence="3 4">
    <name type="scientific">Rotaria magnacalcarata</name>
    <dbReference type="NCBI Taxonomy" id="392030"/>
    <lineage>
        <taxon>Eukaryota</taxon>
        <taxon>Metazoa</taxon>
        <taxon>Spiralia</taxon>
        <taxon>Gnathifera</taxon>
        <taxon>Rotifera</taxon>
        <taxon>Eurotatoria</taxon>
        <taxon>Bdelloidea</taxon>
        <taxon>Philodinida</taxon>
        <taxon>Philodinidae</taxon>
        <taxon>Rotaria</taxon>
    </lineage>
</organism>
<feature type="non-terminal residue" evidence="3">
    <location>
        <position position="61"/>
    </location>
</feature>
<feature type="non-terminal residue" evidence="3">
    <location>
        <position position="1"/>
    </location>
</feature>
<name>A0A8S3DBR0_9BILA</name>
<evidence type="ECO:0000313" key="3">
    <source>
        <dbReference type="EMBL" id="CAF4961948.1"/>
    </source>
</evidence>
<dbReference type="AlphaFoldDB" id="A0A8S3DBR0"/>
<reference evidence="3" key="1">
    <citation type="submission" date="2021-02" db="EMBL/GenBank/DDBJ databases">
        <authorList>
            <person name="Nowell W R."/>
        </authorList>
    </citation>
    <scope>NUCLEOTIDE SEQUENCE</scope>
</reference>
<keyword evidence="1" id="KW-0853">WD repeat</keyword>
<dbReference type="PANTHER" id="PTHR16017">
    <property type="entry name" value="GASTRULATION DEFECTIVE PROTEIN 1-RELATED"/>
    <property type="match status" value="1"/>
</dbReference>
<comment type="caution">
    <text evidence="3">The sequence shown here is derived from an EMBL/GenBank/DDBJ whole genome shotgun (WGS) entry which is preliminary data.</text>
</comment>
<accession>A0A8S3DBR0</accession>
<protein>
    <submittedName>
        <fullName evidence="3">Uncharacterized protein</fullName>
    </submittedName>
</protein>
<dbReference type="PANTHER" id="PTHR16017:SF0">
    <property type="entry name" value="WD REPEAT-CONTAINING PROTEIN 70"/>
    <property type="match status" value="1"/>
</dbReference>